<sequence>MSGSLRLIRPLAAAAALAALLSCAPTPPKPAETAPGLEERAGRALEAQDYARAAELYDSAAERHEAPAARARAAIRAAEAWLEAGQAGAAAQALGEAEGLRGELGEPGRTRLGLARARLALAQGRPAAASRYLERLPAPPASHRAAYYTLRARVAEQQGERLEAVRLRVDLEPHLESAAARAENRRALWRLLAETPGPLLRERASAAGEGTLGGWLRLALLAREHRLAPQRLEEAVTAWEARFPEHPARERRVPELLTQFRERIQRPGHIALLLPLSGDFAAAAEAVRHGILAAYYAAEGERPELRVYDTSGDGQRAVAAYQRAVEAGADYAIGPLTKAGVAALAAEYEQLPTPVLGLNDPGEGDGARQALPARLYRFSLSAEAEARQAARYALRQGWRSVLILTPESEWGERLGEAYAEAIEARGGRVLQRSAYAPDEPDHSGVLRELLRLDASRERYRRLARVLGETPRFEPRRRRDADALLLGALPRQARLLRPQIEYHRASGLPVVATSHAYGGTVQPDLDRDLEGLRFLDGPWLVDSAVGVPRGLERAYLSRQWPERMQGDARLIALGIDAYRIIPYLGVMAEHPEERIDGLTGRLRLSEAGRVERRLVAARFADGRPVAEIQATEGYDGQQQREGGPQAAAP</sequence>
<protein>
    <recommendedName>
        <fullName evidence="12">LppC family lipoprotein</fullName>
    </recommendedName>
</protein>
<dbReference type="Proteomes" id="UP000738126">
    <property type="component" value="Unassembled WGS sequence"/>
</dbReference>
<dbReference type="InterPro" id="IPR011990">
    <property type="entry name" value="TPR-like_helical_dom_sf"/>
</dbReference>
<evidence type="ECO:0008006" key="12">
    <source>
        <dbReference type="Google" id="ProtNLM"/>
    </source>
</evidence>
<dbReference type="InterPro" id="IPR028082">
    <property type="entry name" value="Peripla_BP_I"/>
</dbReference>
<evidence type="ECO:0000256" key="8">
    <source>
        <dbReference type="SAM" id="MobiDB-lite"/>
    </source>
</evidence>
<evidence type="ECO:0000313" key="11">
    <source>
        <dbReference type="Proteomes" id="UP000738126"/>
    </source>
</evidence>
<name>A0ABS1E8M2_9GAMM</name>
<evidence type="ECO:0000256" key="9">
    <source>
        <dbReference type="SAM" id="SignalP"/>
    </source>
</evidence>
<keyword evidence="2" id="KW-0133">Cell shape</keyword>
<organism evidence="10 11">
    <name type="scientific">Halorhodospira neutriphila</name>
    <dbReference type="NCBI Taxonomy" id="168379"/>
    <lineage>
        <taxon>Bacteria</taxon>
        <taxon>Pseudomonadati</taxon>
        <taxon>Pseudomonadota</taxon>
        <taxon>Gammaproteobacteria</taxon>
        <taxon>Chromatiales</taxon>
        <taxon>Ectothiorhodospiraceae</taxon>
        <taxon>Halorhodospira</taxon>
    </lineage>
</organism>
<dbReference type="EMBL" id="NRSH01000052">
    <property type="protein sequence ID" value="MBK1726594.1"/>
    <property type="molecule type" value="Genomic_DNA"/>
</dbReference>
<proteinExistence type="predicted"/>
<keyword evidence="5" id="KW-0564">Palmitate</keyword>
<comment type="caution">
    <text evidence="10">The sequence shown here is derived from an EMBL/GenBank/DDBJ whole genome shotgun (WGS) entry which is preliminary data.</text>
</comment>
<evidence type="ECO:0000313" key="10">
    <source>
        <dbReference type="EMBL" id="MBK1726594.1"/>
    </source>
</evidence>
<reference evidence="10 11" key="1">
    <citation type="journal article" date="2020" name="Microorganisms">
        <title>Osmotic Adaptation and Compatible Solute Biosynthesis of Phototrophic Bacteria as Revealed from Genome Analyses.</title>
        <authorList>
            <person name="Imhoff J.F."/>
            <person name="Rahn T."/>
            <person name="Kunzel S."/>
            <person name="Keller A."/>
            <person name="Neulinger S.C."/>
        </authorList>
    </citation>
    <scope>NUCLEOTIDE SEQUENCE [LARGE SCALE GENOMIC DNA]</scope>
    <source>
        <strain evidence="10 11">DSM 15116</strain>
    </source>
</reference>
<dbReference type="PROSITE" id="PS51257">
    <property type="entry name" value="PROKAR_LIPOPROTEIN"/>
    <property type="match status" value="1"/>
</dbReference>
<accession>A0ABS1E8M2</accession>
<keyword evidence="1 9" id="KW-0732">Signal</keyword>
<feature type="region of interest" description="Disordered" evidence="8">
    <location>
        <begin position="626"/>
        <end position="648"/>
    </location>
</feature>
<keyword evidence="4" id="KW-0472">Membrane</keyword>
<keyword evidence="11" id="KW-1185">Reference proteome</keyword>
<keyword evidence="6" id="KW-0998">Cell outer membrane</keyword>
<dbReference type="SUPFAM" id="SSF53822">
    <property type="entry name" value="Periplasmic binding protein-like I"/>
    <property type="match status" value="1"/>
</dbReference>
<keyword evidence="3" id="KW-0573">Peptidoglycan synthesis</keyword>
<dbReference type="Gene3D" id="1.25.40.650">
    <property type="match status" value="1"/>
</dbReference>
<evidence type="ECO:0000256" key="6">
    <source>
        <dbReference type="ARBA" id="ARBA00023237"/>
    </source>
</evidence>
<dbReference type="Pfam" id="PF04348">
    <property type="entry name" value="LppC"/>
    <property type="match status" value="1"/>
</dbReference>
<evidence type="ECO:0000256" key="3">
    <source>
        <dbReference type="ARBA" id="ARBA00022984"/>
    </source>
</evidence>
<feature type="chain" id="PRO_5047250251" description="LppC family lipoprotein" evidence="9">
    <location>
        <begin position="19"/>
        <end position="648"/>
    </location>
</feature>
<dbReference type="PANTHER" id="PTHR38038">
    <property type="entry name" value="PENICILLIN-BINDING PROTEIN ACTIVATOR LPOA"/>
    <property type="match status" value="1"/>
</dbReference>
<dbReference type="Gene3D" id="1.25.40.10">
    <property type="entry name" value="Tetratricopeptide repeat domain"/>
    <property type="match status" value="1"/>
</dbReference>
<evidence type="ECO:0000256" key="7">
    <source>
        <dbReference type="ARBA" id="ARBA00023288"/>
    </source>
</evidence>
<evidence type="ECO:0000256" key="4">
    <source>
        <dbReference type="ARBA" id="ARBA00023136"/>
    </source>
</evidence>
<evidence type="ECO:0000256" key="1">
    <source>
        <dbReference type="ARBA" id="ARBA00022729"/>
    </source>
</evidence>
<dbReference type="InterPro" id="IPR007443">
    <property type="entry name" value="LpoA"/>
</dbReference>
<feature type="signal peptide" evidence="9">
    <location>
        <begin position="1"/>
        <end position="18"/>
    </location>
</feature>
<evidence type="ECO:0000256" key="2">
    <source>
        <dbReference type="ARBA" id="ARBA00022960"/>
    </source>
</evidence>
<dbReference type="CDD" id="cd06339">
    <property type="entry name" value="PBP1_YraM_LppC_lipoprotein-like"/>
    <property type="match status" value="1"/>
</dbReference>
<keyword evidence="7" id="KW-0449">Lipoprotein</keyword>
<dbReference type="PANTHER" id="PTHR38038:SF1">
    <property type="entry name" value="PENICILLIN-BINDING PROTEIN ACTIVATOR LPOA"/>
    <property type="match status" value="1"/>
</dbReference>
<dbReference type="Gene3D" id="3.40.50.2300">
    <property type="match status" value="2"/>
</dbReference>
<gene>
    <name evidence="10" type="ORF">CKO13_06055</name>
</gene>
<evidence type="ECO:0000256" key="5">
    <source>
        <dbReference type="ARBA" id="ARBA00023139"/>
    </source>
</evidence>